<evidence type="ECO:0000313" key="1">
    <source>
        <dbReference type="EMBL" id="MEU8133954.1"/>
    </source>
</evidence>
<gene>
    <name evidence="1" type="ORF">AB0C36_10625</name>
</gene>
<dbReference type="EMBL" id="JBEZFP010000020">
    <property type="protein sequence ID" value="MEU8133954.1"/>
    <property type="molecule type" value="Genomic_DNA"/>
</dbReference>
<dbReference type="Proteomes" id="UP001551482">
    <property type="component" value="Unassembled WGS sequence"/>
</dbReference>
<sequence length="216" mass="23859">MSDSFMLAARVPMTREGFEAWLDAAVPGVEVVANPGEMFTGWFWDGSSSADRWDRLDADTTAREFFAECVEESCAGRSTTVVLLHREGALEAYLFEVGYDEYTMHTAMLLLAGAGRFRSEPGDDYVLFWAETSGALLKPSSDAWLAVLSVGQEGARFVGRVDLAETVAALKPAEERFYALIERMAEDEEEWDADAGEPFAAETPRDALFVDAEVLR</sequence>
<comment type="caution">
    <text evidence="1">The sequence shown here is derived from an EMBL/GenBank/DDBJ whole genome shotgun (WGS) entry which is preliminary data.</text>
</comment>
<organism evidence="1 2">
    <name type="scientific">Streptodolium elevatio</name>
    <dbReference type="NCBI Taxonomy" id="3157996"/>
    <lineage>
        <taxon>Bacteria</taxon>
        <taxon>Bacillati</taxon>
        <taxon>Actinomycetota</taxon>
        <taxon>Actinomycetes</taxon>
        <taxon>Kitasatosporales</taxon>
        <taxon>Streptomycetaceae</taxon>
        <taxon>Streptodolium</taxon>
    </lineage>
</organism>
<dbReference type="RefSeq" id="WP_358352225.1">
    <property type="nucleotide sequence ID" value="NZ_JBEZFP010000020.1"/>
</dbReference>
<protein>
    <submittedName>
        <fullName evidence="1">Uncharacterized protein</fullName>
    </submittedName>
</protein>
<keyword evidence="2" id="KW-1185">Reference proteome</keyword>
<evidence type="ECO:0000313" key="2">
    <source>
        <dbReference type="Proteomes" id="UP001551482"/>
    </source>
</evidence>
<accession>A0ABV3DGB6</accession>
<proteinExistence type="predicted"/>
<name>A0ABV3DGB6_9ACTN</name>
<reference evidence="1 2" key="1">
    <citation type="submission" date="2024-06" db="EMBL/GenBank/DDBJ databases">
        <title>The Natural Products Discovery Center: Release of the First 8490 Sequenced Strains for Exploring Actinobacteria Biosynthetic Diversity.</title>
        <authorList>
            <person name="Kalkreuter E."/>
            <person name="Kautsar S.A."/>
            <person name="Yang D."/>
            <person name="Bader C.D."/>
            <person name="Teijaro C.N."/>
            <person name="Fluegel L."/>
            <person name="Davis C.M."/>
            <person name="Simpson J.R."/>
            <person name="Lauterbach L."/>
            <person name="Steele A.D."/>
            <person name="Gui C."/>
            <person name="Meng S."/>
            <person name="Li G."/>
            <person name="Viehrig K."/>
            <person name="Ye F."/>
            <person name="Su P."/>
            <person name="Kiefer A.F."/>
            <person name="Nichols A."/>
            <person name="Cepeda A.J."/>
            <person name="Yan W."/>
            <person name="Fan B."/>
            <person name="Jiang Y."/>
            <person name="Adhikari A."/>
            <person name="Zheng C.-J."/>
            <person name="Schuster L."/>
            <person name="Cowan T.M."/>
            <person name="Smanski M.J."/>
            <person name="Chevrette M.G."/>
            <person name="De Carvalho L.P.S."/>
            <person name="Shen B."/>
        </authorList>
    </citation>
    <scope>NUCLEOTIDE SEQUENCE [LARGE SCALE GENOMIC DNA]</scope>
    <source>
        <strain evidence="1 2">NPDC048946</strain>
    </source>
</reference>